<protein>
    <submittedName>
        <fullName evidence="1">Uncharacterized protein</fullName>
    </submittedName>
</protein>
<organism evidence="1 2">
    <name type="scientific">Paenibacillus xylanexedens</name>
    <dbReference type="NCBI Taxonomy" id="528191"/>
    <lineage>
        <taxon>Bacteria</taxon>
        <taxon>Bacillati</taxon>
        <taxon>Bacillota</taxon>
        <taxon>Bacilli</taxon>
        <taxon>Bacillales</taxon>
        <taxon>Paenibacillaceae</taxon>
        <taxon>Paenibacillus</taxon>
    </lineage>
</organism>
<gene>
    <name evidence="1" type="ORF">J2Z28_000363</name>
</gene>
<evidence type="ECO:0000313" key="1">
    <source>
        <dbReference type="EMBL" id="MBP2243758.1"/>
    </source>
</evidence>
<name>A0ABS4RLT3_PAEXY</name>
<sequence length="33" mass="3674">MAVIIWAGTYASMALSNQPMEVKPVKSMDDLFE</sequence>
<proteinExistence type="predicted"/>
<accession>A0ABS4RLT3</accession>
<dbReference type="EMBL" id="JAGIKV010000001">
    <property type="protein sequence ID" value="MBP2243758.1"/>
    <property type="molecule type" value="Genomic_DNA"/>
</dbReference>
<dbReference type="Proteomes" id="UP000810207">
    <property type="component" value="Unassembled WGS sequence"/>
</dbReference>
<reference evidence="1 2" key="1">
    <citation type="submission" date="2021-03" db="EMBL/GenBank/DDBJ databases">
        <title>Genomic Encyclopedia of Type Strains, Phase IV (KMG-IV): sequencing the most valuable type-strain genomes for metagenomic binning, comparative biology and taxonomic classification.</title>
        <authorList>
            <person name="Goeker M."/>
        </authorList>
    </citation>
    <scope>NUCLEOTIDE SEQUENCE [LARGE SCALE GENOMIC DNA]</scope>
    <source>
        <strain evidence="1 2">DSM 21292</strain>
    </source>
</reference>
<comment type="caution">
    <text evidence="1">The sequence shown here is derived from an EMBL/GenBank/DDBJ whole genome shotgun (WGS) entry which is preliminary data.</text>
</comment>
<keyword evidence="2" id="KW-1185">Reference proteome</keyword>
<evidence type="ECO:0000313" key="2">
    <source>
        <dbReference type="Proteomes" id="UP000810207"/>
    </source>
</evidence>